<dbReference type="PROSITE" id="PS50016">
    <property type="entry name" value="ZF_PHD_2"/>
    <property type="match status" value="1"/>
</dbReference>
<keyword evidence="1" id="KW-0479">Metal-binding</keyword>
<dbReference type="Gene3D" id="3.90.320.10">
    <property type="match status" value="1"/>
</dbReference>
<reference evidence="9" key="1">
    <citation type="submission" date="2025-08" db="UniProtKB">
        <authorList>
            <consortium name="RefSeq"/>
        </authorList>
    </citation>
    <scope>IDENTIFICATION</scope>
</reference>
<sequence>MADLREVRRFLSLKSSDLKKYLRERGVPIGEEKHQELAEKAFWTEKLGLPVKPTDEEAEQAIQHHKSEKLVLDGGIIRLPRPETLTNGWEDGPSSLPDTSRDNLDSYIKAGNRRIGLEKTEGKRTLALGKGLFMSGHVRALQYHGISANLSYCFVRGKVIPQQKTTEPAYHTWVVIQKESGQVYTAECSCIIGIQATCKHIAALLFAVVEAVEEGRTASSTSQKQVWGTVPKKGQALHPPQFVKEIKIVGVREDVSQQGTESTKTYRSEFDPRIPAHRVDKPISAFKLDWLASITNGNCGLLVHTKQEMDPNHQEADVTVCATHETVETCVPVLTVIEARKTLSESKEGVTAEGMITLLQANKHQQEVLAKATSRQASSSLWADHRKGRITASVAGDCIGSVRDGNVSGQSHIARVMGYYGNPKSLALTWGKTNENIARKQYIAHHRLHTKHTGVSCEETGLWVNVQCPYVAASPDGIVSCNQCGRGLLEVKNPYTHRHLPIKDLACQKGSYLSNENGLTQLKRSHGYYAQVQMQLWTSEFQWCDFVVRTVSASDSLFVERIGLDLDYIAAARPKLELFFRKGIVPELVTRNIEKGVIDRAVKKAMESMLVAIESSEPTQNTDYPCGMCDEVCQAHPVATEENSICCDNCDRWFHYICAGIQGSENFLKKRKVNWKCSGCTPKRRVRQRKNNARAKP</sequence>
<dbReference type="InterPro" id="IPR011011">
    <property type="entry name" value="Znf_FYVE_PHD"/>
</dbReference>
<evidence type="ECO:0000256" key="2">
    <source>
        <dbReference type="ARBA" id="ARBA00022771"/>
    </source>
</evidence>
<dbReference type="CDD" id="cd22343">
    <property type="entry name" value="PDDEXK_lambda_exonuclease-like"/>
    <property type="match status" value="1"/>
</dbReference>
<proteinExistence type="predicted"/>
<dbReference type="SUPFAM" id="SSF52980">
    <property type="entry name" value="Restriction endonuclease-like"/>
    <property type="match status" value="1"/>
</dbReference>
<keyword evidence="2 4" id="KW-0863">Zinc-finger</keyword>
<dbReference type="PROSITE" id="PS01359">
    <property type="entry name" value="ZF_PHD_1"/>
    <property type="match status" value="1"/>
</dbReference>
<evidence type="ECO:0000256" key="1">
    <source>
        <dbReference type="ARBA" id="ARBA00022723"/>
    </source>
</evidence>
<dbReference type="InterPro" id="IPR001965">
    <property type="entry name" value="Znf_PHD"/>
</dbReference>
<dbReference type="SMART" id="SM00249">
    <property type="entry name" value="PHD"/>
    <property type="match status" value="1"/>
</dbReference>
<dbReference type="InterPro" id="IPR019080">
    <property type="entry name" value="YqaJ_viral_recombinase"/>
</dbReference>
<dbReference type="RefSeq" id="XP_014664454.1">
    <property type="nucleotide sequence ID" value="XM_014808968.1"/>
</dbReference>
<evidence type="ECO:0000256" key="5">
    <source>
        <dbReference type="SAM" id="MobiDB-lite"/>
    </source>
</evidence>
<keyword evidence="3" id="KW-0862">Zinc</keyword>
<evidence type="ECO:0000313" key="8">
    <source>
        <dbReference type="Proteomes" id="UP000695022"/>
    </source>
</evidence>
<dbReference type="Gene3D" id="3.30.40.10">
    <property type="entry name" value="Zinc/RING finger domain, C3HC4 (zinc finger)"/>
    <property type="match status" value="1"/>
</dbReference>
<dbReference type="PANTHER" id="PTHR47526">
    <property type="entry name" value="ATP-DEPENDENT DNA HELICASE"/>
    <property type="match status" value="1"/>
</dbReference>
<dbReference type="CDD" id="cd15517">
    <property type="entry name" value="PHD_TCF19_like"/>
    <property type="match status" value="1"/>
</dbReference>
<organism evidence="8 9">
    <name type="scientific">Priapulus caudatus</name>
    <name type="common">Priapulid worm</name>
    <dbReference type="NCBI Taxonomy" id="37621"/>
    <lineage>
        <taxon>Eukaryota</taxon>
        <taxon>Metazoa</taxon>
        <taxon>Ecdysozoa</taxon>
        <taxon>Scalidophora</taxon>
        <taxon>Priapulida</taxon>
        <taxon>Priapulimorpha</taxon>
        <taxon>Priapulimorphida</taxon>
        <taxon>Priapulidae</taxon>
        <taxon>Priapulus</taxon>
    </lineage>
</organism>
<feature type="domain" description="PHD-type" evidence="6">
    <location>
        <begin position="623"/>
        <end position="683"/>
    </location>
</feature>
<accession>A0ABM1DWY3</accession>
<name>A0ABM1DWY3_PRICU</name>
<keyword evidence="8" id="KW-1185">Reference proteome</keyword>
<dbReference type="InterPro" id="IPR011604">
    <property type="entry name" value="PDDEXK-like_dom_sf"/>
</dbReference>
<evidence type="ECO:0000313" key="9">
    <source>
        <dbReference type="RefSeq" id="XP_014664454.1"/>
    </source>
</evidence>
<dbReference type="InterPro" id="IPR013083">
    <property type="entry name" value="Znf_RING/FYVE/PHD"/>
</dbReference>
<dbReference type="InterPro" id="IPR019786">
    <property type="entry name" value="Zinc_finger_PHD-type_CS"/>
</dbReference>
<gene>
    <name evidence="9" type="primary">LOC106806842</name>
</gene>
<dbReference type="PROSITE" id="PS50966">
    <property type="entry name" value="ZF_SWIM"/>
    <property type="match status" value="1"/>
</dbReference>
<dbReference type="PANTHER" id="PTHR47526:SF3">
    <property type="entry name" value="PHD-TYPE DOMAIN-CONTAINING PROTEIN"/>
    <property type="match status" value="1"/>
</dbReference>
<feature type="region of interest" description="Disordered" evidence="5">
    <location>
        <begin position="83"/>
        <end position="103"/>
    </location>
</feature>
<dbReference type="InterPro" id="IPR007527">
    <property type="entry name" value="Znf_SWIM"/>
</dbReference>
<dbReference type="InterPro" id="IPR011335">
    <property type="entry name" value="Restrct_endonuc-II-like"/>
</dbReference>
<dbReference type="GeneID" id="106806842"/>
<dbReference type="SUPFAM" id="SSF57903">
    <property type="entry name" value="FYVE/PHD zinc finger"/>
    <property type="match status" value="1"/>
</dbReference>
<dbReference type="Proteomes" id="UP000695022">
    <property type="component" value="Unplaced"/>
</dbReference>
<protein>
    <submittedName>
        <fullName evidence="9">Uncharacterized protein LOC106806842</fullName>
    </submittedName>
</protein>
<evidence type="ECO:0000256" key="3">
    <source>
        <dbReference type="ARBA" id="ARBA00022833"/>
    </source>
</evidence>
<dbReference type="Pfam" id="PF09588">
    <property type="entry name" value="YqaJ"/>
    <property type="match status" value="1"/>
</dbReference>
<evidence type="ECO:0000259" key="7">
    <source>
        <dbReference type="PROSITE" id="PS50966"/>
    </source>
</evidence>
<evidence type="ECO:0000259" key="6">
    <source>
        <dbReference type="PROSITE" id="PS50016"/>
    </source>
</evidence>
<dbReference type="InterPro" id="IPR019787">
    <property type="entry name" value="Znf_PHD-finger"/>
</dbReference>
<dbReference type="Pfam" id="PF00628">
    <property type="entry name" value="PHD"/>
    <property type="match status" value="1"/>
</dbReference>
<feature type="domain" description="SWIM-type" evidence="7">
    <location>
        <begin position="173"/>
        <end position="209"/>
    </location>
</feature>
<evidence type="ECO:0000256" key="4">
    <source>
        <dbReference type="PROSITE-ProRule" id="PRU00325"/>
    </source>
</evidence>